<dbReference type="Proteomes" id="UP000500882">
    <property type="component" value="Chromosome"/>
</dbReference>
<evidence type="ECO:0000313" key="4">
    <source>
        <dbReference type="EMBL" id="UYU72276.1"/>
    </source>
</evidence>
<keyword evidence="1" id="KW-0812">Transmembrane</keyword>
<feature type="transmembrane region" description="Helical" evidence="1">
    <location>
        <begin position="12"/>
        <end position="30"/>
    </location>
</feature>
<dbReference type="Pfam" id="PF14897">
    <property type="entry name" value="EpsG"/>
    <property type="match status" value="1"/>
</dbReference>
<keyword evidence="1" id="KW-0472">Membrane</keyword>
<feature type="transmembrane region" description="Helical" evidence="1">
    <location>
        <begin position="39"/>
        <end position="58"/>
    </location>
</feature>
<dbReference type="InterPro" id="IPR049458">
    <property type="entry name" value="EpsG-like"/>
</dbReference>
<reference evidence="4" key="3">
    <citation type="submission" date="2021-06" db="EMBL/GenBank/DDBJ databases">
        <title>Interrogation of the integrated mobile genetic elements in gut-associated Bacteroides with a consensus prediction approach.</title>
        <authorList>
            <person name="Campbell D.E."/>
            <person name="Leigh J.R."/>
            <person name="Kim T."/>
            <person name="England W."/>
            <person name="Whitaker R.J."/>
            <person name="Degnan P.H."/>
        </authorList>
    </citation>
    <scope>NUCLEOTIDE SEQUENCE</scope>
    <source>
        <strain evidence="4">VPI-BTDOT2</strain>
    </source>
</reference>
<feature type="transmembrane region" description="Helical" evidence="1">
    <location>
        <begin position="272"/>
        <end position="293"/>
    </location>
</feature>
<dbReference type="EMBL" id="AP022660">
    <property type="protein sequence ID" value="BCA51128.1"/>
    <property type="molecule type" value="Genomic_DNA"/>
</dbReference>
<evidence type="ECO:0000313" key="5">
    <source>
        <dbReference type="Proteomes" id="UP000436825"/>
    </source>
</evidence>
<dbReference type="Proteomes" id="UP001156216">
    <property type="component" value="Chromosome"/>
</dbReference>
<dbReference type="EMBL" id="WCRW01000037">
    <property type="protein sequence ID" value="KAB4449968.1"/>
    <property type="molecule type" value="Genomic_DNA"/>
</dbReference>
<dbReference type="AlphaFoldDB" id="A0A679HQR9"/>
<evidence type="ECO:0000313" key="3">
    <source>
        <dbReference type="EMBL" id="KAB4449968.1"/>
    </source>
</evidence>
<evidence type="ECO:0000313" key="6">
    <source>
        <dbReference type="Proteomes" id="UP000500882"/>
    </source>
</evidence>
<dbReference type="EMBL" id="CP083681">
    <property type="protein sequence ID" value="UYU72276.1"/>
    <property type="molecule type" value="Genomic_DNA"/>
</dbReference>
<feature type="transmembrane region" description="Helical" evidence="1">
    <location>
        <begin position="220"/>
        <end position="244"/>
    </location>
</feature>
<feature type="transmembrane region" description="Helical" evidence="1">
    <location>
        <begin position="352"/>
        <end position="369"/>
    </location>
</feature>
<dbReference type="RefSeq" id="WP_090615876.1">
    <property type="nucleotide sequence ID" value="NZ_AP022660.1"/>
</dbReference>
<name>A0A679HQR9_BACT4</name>
<accession>A0A679HQR9</accession>
<feature type="transmembrane region" description="Helical" evidence="1">
    <location>
        <begin position="162"/>
        <end position="179"/>
    </location>
</feature>
<evidence type="ECO:0000256" key="1">
    <source>
        <dbReference type="SAM" id="Phobius"/>
    </source>
</evidence>
<gene>
    <name evidence="2" type="ORF">BatF92_30700</name>
    <name evidence="3" type="ORF">GAN75_26825</name>
    <name evidence="4" type="ORF">KQP59_03975</name>
</gene>
<feature type="transmembrane region" description="Helical" evidence="1">
    <location>
        <begin position="139"/>
        <end position="155"/>
    </location>
</feature>
<keyword evidence="1" id="KW-1133">Transmembrane helix</keyword>
<evidence type="ECO:0000313" key="2">
    <source>
        <dbReference type="EMBL" id="BCA51128.1"/>
    </source>
</evidence>
<protein>
    <submittedName>
        <fullName evidence="4">EpsG family protein</fullName>
    </submittedName>
</protein>
<dbReference type="Proteomes" id="UP000436825">
    <property type="component" value="Unassembled WGS sequence"/>
</dbReference>
<organism evidence="2 6">
    <name type="scientific">Bacteroides thetaiotaomicron</name>
    <dbReference type="NCBI Taxonomy" id="818"/>
    <lineage>
        <taxon>Bacteria</taxon>
        <taxon>Pseudomonadati</taxon>
        <taxon>Bacteroidota</taxon>
        <taxon>Bacteroidia</taxon>
        <taxon>Bacteroidales</taxon>
        <taxon>Bacteroidaceae</taxon>
        <taxon>Bacteroides</taxon>
    </lineage>
</organism>
<proteinExistence type="predicted"/>
<sequence length="413" mass="48744">MNAKRYMYVERVITVLIFIVSPFLSFPLIVRSLFERQKFGVFMFALFMGLIGLLYTPSGDLYRYHLMFHLYAHSSWKMLFVGEQNLDFLLNILSYFFGHLGFHSDIIRFIYNFLGFYLLGDLSLKLYRNNIEYFSNNKMFGVLLLLILLLPAYSFEAYLTRFRLSAVFFVYGVYFIIILQRKVGYFWLFLAGINHWSFVFFILALILVRCGFLNVSRTKFLLIVLTFIFIGLSFTTVLSNFSFFSGLMNRINSYDTSNYMNAVRDGDASVKFMYLIMLQTFLPLFFVIFYCFYYNKFSPYNSLINVFILLALLNPWFSTVQIRYMSVVVFFIKIVTISTFKGDKDVLKKMIWLVRISFLLFLISIYSSRTSLKVGYVSKICTSSFIELVQFHYTDEWINSNINARGDLKKSMK</sequence>
<feature type="transmembrane region" description="Helical" evidence="1">
    <location>
        <begin position="185"/>
        <end position="208"/>
    </location>
</feature>
<reference evidence="2 6" key="2">
    <citation type="submission" date="2020-02" db="EMBL/GenBank/DDBJ databases">
        <title>Whole-genome sequencing and comparative analysis of the genomes of Bacteroides thetaiotaomicron and Escherichia coli isolated from a healthy resident in Vietnam.</title>
        <authorList>
            <person name="Mohsin M."/>
            <person name="Tanaka K."/>
            <person name="Kawahara R."/>
            <person name="Kondo S."/>
            <person name="Noguchi H."/>
            <person name="Motooka D."/>
            <person name="Nakamura S."/>
            <person name="Khong D.T."/>
            <person name="Nguyen T.N."/>
            <person name="Tran H.T."/>
            <person name="Yamamoto Y."/>
        </authorList>
    </citation>
    <scope>NUCLEOTIDE SEQUENCE [LARGE SCALE GENOMIC DNA]</scope>
    <source>
        <strain evidence="2 6">F9-2</strain>
    </source>
</reference>
<reference evidence="3 5" key="1">
    <citation type="journal article" date="2019" name="Nat. Med.">
        <title>A library of human gut bacterial isolates paired with longitudinal multiomics data enables mechanistic microbiome research.</title>
        <authorList>
            <person name="Poyet M."/>
            <person name="Groussin M."/>
            <person name="Gibbons S.M."/>
            <person name="Avila-Pacheco J."/>
            <person name="Jiang X."/>
            <person name="Kearney S.M."/>
            <person name="Perrotta A.R."/>
            <person name="Berdy B."/>
            <person name="Zhao S."/>
            <person name="Lieberman T.D."/>
            <person name="Swanson P.K."/>
            <person name="Smith M."/>
            <person name="Roesemann S."/>
            <person name="Alexander J.E."/>
            <person name="Rich S.A."/>
            <person name="Livny J."/>
            <person name="Vlamakis H."/>
            <person name="Clish C."/>
            <person name="Bullock K."/>
            <person name="Deik A."/>
            <person name="Scott J."/>
            <person name="Pierce K.A."/>
            <person name="Xavier R.J."/>
            <person name="Alm E.J."/>
        </authorList>
    </citation>
    <scope>NUCLEOTIDE SEQUENCE [LARGE SCALE GENOMIC DNA]</scope>
    <source>
        <strain evidence="3 5">BIOML-A160</strain>
    </source>
</reference>